<accession>A0A0L6UP37</accession>
<keyword evidence="1" id="KW-0808">Transferase</keyword>
<dbReference type="GO" id="GO:0016125">
    <property type="term" value="P:sterol metabolic process"/>
    <property type="evidence" value="ECO:0007669"/>
    <property type="project" value="TreeGrafter"/>
</dbReference>
<dbReference type="GO" id="GO:0016906">
    <property type="term" value="F:sterol 3-beta-glucosyltransferase activity"/>
    <property type="evidence" value="ECO:0007669"/>
    <property type="project" value="UniProtKB-ARBA"/>
</dbReference>
<dbReference type="EMBL" id="LAVV01009613">
    <property type="protein sequence ID" value="KNZ50303.1"/>
    <property type="molecule type" value="Genomic_DNA"/>
</dbReference>
<dbReference type="PANTHER" id="PTHR48050:SF25">
    <property type="entry name" value="STEROL 3-BETA-GLUCOSYLTRANSFERASE"/>
    <property type="match status" value="1"/>
</dbReference>
<dbReference type="STRING" id="27349.A0A0L6UP37"/>
<dbReference type="FunFam" id="3.40.50.2000:FF:000029">
    <property type="entry name" value="Sterol 3-beta-glucosyltransferase"/>
    <property type="match status" value="1"/>
</dbReference>
<name>A0A0L6UP37_9BASI</name>
<dbReference type="InterPro" id="IPR002213">
    <property type="entry name" value="UDP_glucos_trans"/>
</dbReference>
<gene>
    <name evidence="3" type="ORF">VP01_44g11</name>
</gene>
<dbReference type="GO" id="GO:0005975">
    <property type="term" value="P:carbohydrate metabolic process"/>
    <property type="evidence" value="ECO:0007669"/>
    <property type="project" value="InterPro"/>
</dbReference>
<dbReference type="CDD" id="cd03784">
    <property type="entry name" value="GT1_Gtf-like"/>
    <property type="match status" value="1"/>
</dbReference>
<dbReference type="VEuPathDB" id="FungiDB:VP01_44g11"/>
<dbReference type="SUPFAM" id="SSF53756">
    <property type="entry name" value="UDP-Glycosyltransferase/glycogen phosphorylase"/>
    <property type="match status" value="2"/>
</dbReference>
<dbReference type="OrthoDB" id="10261837at2759"/>
<organism evidence="3 4">
    <name type="scientific">Puccinia sorghi</name>
    <dbReference type="NCBI Taxonomy" id="27349"/>
    <lineage>
        <taxon>Eukaryota</taxon>
        <taxon>Fungi</taxon>
        <taxon>Dikarya</taxon>
        <taxon>Basidiomycota</taxon>
        <taxon>Pucciniomycotina</taxon>
        <taxon>Pucciniomycetes</taxon>
        <taxon>Pucciniales</taxon>
        <taxon>Pucciniaceae</taxon>
        <taxon>Puccinia</taxon>
    </lineage>
</organism>
<dbReference type="PANTHER" id="PTHR48050">
    <property type="entry name" value="STEROL 3-BETA-GLUCOSYLTRANSFERASE"/>
    <property type="match status" value="1"/>
</dbReference>
<evidence type="ECO:0000256" key="1">
    <source>
        <dbReference type="ARBA" id="ARBA00022679"/>
    </source>
</evidence>
<dbReference type="InterPro" id="IPR050426">
    <property type="entry name" value="Glycosyltransferase_28"/>
</dbReference>
<evidence type="ECO:0000259" key="2">
    <source>
        <dbReference type="Pfam" id="PF03033"/>
    </source>
</evidence>
<dbReference type="Pfam" id="PF03033">
    <property type="entry name" value="Glyco_transf_28"/>
    <property type="match status" value="1"/>
</dbReference>
<dbReference type="InterPro" id="IPR004276">
    <property type="entry name" value="GlycoTrans_28_N"/>
</dbReference>
<protein>
    <recommendedName>
        <fullName evidence="2">Glycosyltransferase family 28 N-terminal domain-containing protein</fullName>
    </recommendedName>
</protein>
<dbReference type="AlphaFoldDB" id="A0A0L6UP37"/>
<comment type="caution">
    <text evidence="3">The sequence shown here is derived from an EMBL/GenBank/DDBJ whole genome shotgun (WGS) entry which is preliminary data.</text>
</comment>
<dbReference type="Gene3D" id="3.40.50.2000">
    <property type="entry name" value="Glycogen Phosphorylase B"/>
    <property type="match status" value="2"/>
</dbReference>
<sequence>MVHSLHDTKMPIFEPQVPQAIGQLTRPPKSLKITCLTIGTRGDVQPYIALCRRLNELGHTCTIATHKNFRHWIESNGIFFAEIEGDPEQLMEHCVQYGVLSPFFWWNGFSRKLNHHSSAYPKTPQFSPWFDGLLTSSWKACQGSDILIESPSALIGVHIAQSLNIPYYRAFTMPWTKTGAYFHAMLALSDTWGSWLNRMRHVSGISRAACSYILFDLLIWIILARRINTWRESVLGLKSTTFSQLRLDQVPFLYNFSPLVVPRPNDWQPWVNVTGYWFLNSPDENESSEKSPENSIPEDLRKVIHQAKESGRKIVYVGFGSGTEKLWETWQVIVPDLEKNMDAIIGAVKESNVFAIVSGGWTAQQAEREHASTALRVDVNHHSDCMYYVDSIPHDWLFAQRLASEVRIPLFSSRKSNSSLFIFPNTNPELSHLIAGIPTIIKPFFGLSYPSSSPEIITENQGNVFFLLNWYDVICMHLGARRVEQLGIGTHVTTFEKHDILHAIQRATTDQNQIRNARLLGEKIRRENGVDNAIKVIYKVSPDPQELKDLISVSDNNFIIPPFFQYLDYSQCLIETTRSLRSPLQPSQFSHMTSAVKSAISSTVKTFYFPRPATNLRSISNGYNSLV</sequence>
<evidence type="ECO:0000313" key="3">
    <source>
        <dbReference type="EMBL" id="KNZ50303.1"/>
    </source>
</evidence>
<reference evidence="3 4" key="1">
    <citation type="submission" date="2015-08" db="EMBL/GenBank/DDBJ databases">
        <title>Next Generation Sequencing and Analysis of the Genome of Puccinia sorghi L Schw, the Causal Agent of Maize Common Rust.</title>
        <authorList>
            <person name="Rochi L."/>
            <person name="Burguener G."/>
            <person name="Darino M."/>
            <person name="Turjanski A."/>
            <person name="Kreff E."/>
            <person name="Dieguez M.J."/>
            <person name="Sacco F."/>
        </authorList>
    </citation>
    <scope>NUCLEOTIDE SEQUENCE [LARGE SCALE GENOMIC DNA]</scope>
    <source>
        <strain evidence="3 4">RO10H11247</strain>
    </source>
</reference>
<keyword evidence="4" id="KW-1185">Reference proteome</keyword>
<feature type="domain" description="Glycosyltransferase family 28 N-terminal" evidence="2">
    <location>
        <begin position="33"/>
        <end position="181"/>
    </location>
</feature>
<evidence type="ECO:0000313" key="4">
    <source>
        <dbReference type="Proteomes" id="UP000037035"/>
    </source>
</evidence>
<dbReference type="Proteomes" id="UP000037035">
    <property type="component" value="Unassembled WGS sequence"/>
</dbReference>
<proteinExistence type="predicted"/>